<dbReference type="Proteomes" id="UP000280434">
    <property type="component" value="Unassembled WGS sequence"/>
</dbReference>
<dbReference type="OrthoDB" id="6058590at2"/>
<dbReference type="RefSeq" id="WP_121281911.1">
    <property type="nucleotide sequence ID" value="NZ_RBZV01000027.1"/>
</dbReference>
<dbReference type="EMBL" id="RBZV01000027">
    <property type="protein sequence ID" value="RKP43276.1"/>
    <property type="molecule type" value="Genomic_DNA"/>
</dbReference>
<name>A0A494X4Z8_9BURK</name>
<sequence>MERYLFNEEQLPNGFLFPCSFLEFVARDPIPDLEPWWFFCKFKDHADAWINALRRLYPNRHLIPFAKMQDSDDVACFDASGPSVDPRVYYVHAYASPGWEDRGSVTNFTEWLRAAEEESRRYKSENHDDI</sequence>
<proteinExistence type="predicted"/>
<evidence type="ECO:0000313" key="2">
    <source>
        <dbReference type="Proteomes" id="UP000280434"/>
    </source>
</evidence>
<protein>
    <submittedName>
        <fullName evidence="1">SMI1/KNR4 family protein</fullName>
    </submittedName>
</protein>
<evidence type="ECO:0000313" key="1">
    <source>
        <dbReference type="EMBL" id="RKP43276.1"/>
    </source>
</evidence>
<organism evidence="1 2">
    <name type="scientific">Trinickia fusca</name>
    <dbReference type="NCBI Taxonomy" id="2419777"/>
    <lineage>
        <taxon>Bacteria</taxon>
        <taxon>Pseudomonadati</taxon>
        <taxon>Pseudomonadota</taxon>
        <taxon>Betaproteobacteria</taxon>
        <taxon>Burkholderiales</taxon>
        <taxon>Burkholderiaceae</taxon>
        <taxon>Trinickia</taxon>
    </lineage>
</organism>
<reference evidence="1 2" key="1">
    <citation type="submission" date="2018-10" db="EMBL/GenBank/DDBJ databases">
        <title>Paraburkholderia sp. 7MK8-2, isolated from soil.</title>
        <authorList>
            <person name="Gao Z.-H."/>
            <person name="Qiu L.-H."/>
        </authorList>
    </citation>
    <scope>NUCLEOTIDE SEQUENCE [LARGE SCALE GENOMIC DNA]</scope>
    <source>
        <strain evidence="1 2">7MK8-2</strain>
    </source>
</reference>
<accession>A0A494X4Z8</accession>
<dbReference type="AlphaFoldDB" id="A0A494X4Z8"/>
<gene>
    <name evidence="1" type="ORF">D7S89_26910</name>
</gene>
<keyword evidence="2" id="KW-1185">Reference proteome</keyword>
<comment type="caution">
    <text evidence="1">The sequence shown here is derived from an EMBL/GenBank/DDBJ whole genome shotgun (WGS) entry which is preliminary data.</text>
</comment>